<sequence length="384" mass="40827">MLQVGVFYGGPSDEHDVSRASAKALVRNLPGDRYALHAIGVTKTGRFMLLPREALEYARTEAGTDVAIDDLLPIAGTPVELLPNRADGALNVVRAGDPGTVLARVDVAFPVLHGAFGEDGVIQGLFEAYGVRYVGCGVGASAVGMDKVAMKRAFLAEGIPVTPHIVLTAERWAATRDVLPLLNGLEWPLFVKPAAGGSSIGVTRVSDAGELKSAVNEAFALDNTVIVEQGVEDAREIDCGVLISPDGDLWASLPAEIDVDNGLLDFRQKYQAVDSRLTVPADLPDKVADRIRALALEAFTAIGAFGLARVDFLWNEQADELYVCEINTMPGFTTRSSFARAWNASGVPLPKVLTWLIDQALVRPARNGVRAAMEAAAQAAVEAK</sequence>
<reference evidence="16 17" key="1">
    <citation type="submission" date="2020-02" db="EMBL/GenBank/DDBJ databases">
        <title>Acidophilic actinobacteria isolated from forest soil.</title>
        <authorList>
            <person name="Golinska P."/>
        </authorList>
    </citation>
    <scope>NUCLEOTIDE SEQUENCE [LARGE SCALE GENOMIC DNA]</scope>
    <source>
        <strain evidence="16 17">NL8</strain>
    </source>
</reference>
<dbReference type="HAMAP" id="MF_00047">
    <property type="entry name" value="Dala_Dala_lig"/>
    <property type="match status" value="1"/>
</dbReference>
<evidence type="ECO:0000259" key="15">
    <source>
        <dbReference type="PROSITE" id="PS50975"/>
    </source>
</evidence>
<keyword evidence="4 13" id="KW-0436">Ligase</keyword>
<dbReference type="InterPro" id="IPR011095">
    <property type="entry name" value="Dala_Dala_lig_C"/>
</dbReference>
<dbReference type="Pfam" id="PF07478">
    <property type="entry name" value="Dala_Dala_lig_C"/>
    <property type="match status" value="1"/>
</dbReference>
<dbReference type="NCBIfam" id="NF002528">
    <property type="entry name" value="PRK01966.1-4"/>
    <property type="match status" value="1"/>
</dbReference>
<dbReference type="RefSeq" id="WP_212018504.1">
    <property type="nucleotide sequence ID" value="NZ_JAAFYZ010000203.1"/>
</dbReference>
<comment type="subcellular location">
    <subcellularLocation>
        <location evidence="13">Cytoplasm</location>
    </subcellularLocation>
</comment>
<dbReference type="InterPro" id="IPR000291">
    <property type="entry name" value="D-Ala_lig_Van_CS"/>
</dbReference>
<dbReference type="Gene3D" id="3.40.50.20">
    <property type="match status" value="1"/>
</dbReference>
<evidence type="ECO:0000313" key="16">
    <source>
        <dbReference type="EMBL" id="MBS2552683.1"/>
    </source>
</evidence>
<dbReference type="InterPro" id="IPR005905">
    <property type="entry name" value="D_ala_D_ala"/>
</dbReference>
<keyword evidence="10 13" id="KW-0573">Peptidoglycan synthesis</keyword>
<dbReference type="Gene3D" id="3.30.1490.20">
    <property type="entry name" value="ATP-grasp fold, A domain"/>
    <property type="match status" value="1"/>
</dbReference>
<evidence type="ECO:0000256" key="11">
    <source>
        <dbReference type="ARBA" id="ARBA00023211"/>
    </source>
</evidence>
<dbReference type="GO" id="GO:0016874">
    <property type="term" value="F:ligase activity"/>
    <property type="evidence" value="ECO:0007669"/>
    <property type="project" value="UniProtKB-KW"/>
</dbReference>
<dbReference type="InterPro" id="IPR013815">
    <property type="entry name" value="ATP_grasp_subdomain_1"/>
</dbReference>
<evidence type="ECO:0000256" key="10">
    <source>
        <dbReference type="ARBA" id="ARBA00022984"/>
    </source>
</evidence>
<dbReference type="EMBL" id="JAAFYZ010000203">
    <property type="protein sequence ID" value="MBS2552683.1"/>
    <property type="molecule type" value="Genomic_DNA"/>
</dbReference>
<comment type="cofactor">
    <cofactor evidence="2">
        <name>Mg(2+)</name>
        <dbReference type="ChEBI" id="CHEBI:18420"/>
    </cofactor>
</comment>
<dbReference type="PANTHER" id="PTHR23132">
    <property type="entry name" value="D-ALANINE--D-ALANINE LIGASE"/>
    <property type="match status" value="1"/>
</dbReference>
<keyword evidence="17" id="KW-1185">Reference proteome</keyword>
<dbReference type="SUPFAM" id="SSF56059">
    <property type="entry name" value="Glutathione synthetase ATP-binding domain-like"/>
    <property type="match status" value="1"/>
</dbReference>
<keyword evidence="6 14" id="KW-0547">Nucleotide-binding</keyword>
<dbReference type="PROSITE" id="PS50975">
    <property type="entry name" value="ATP_GRASP"/>
    <property type="match status" value="1"/>
</dbReference>
<keyword evidence="13" id="KW-0963">Cytoplasm</keyword>
<dbReference type="PROSITE" id="PS00844">
    <property type="entry name" value="DALA_DALA_LIGASE_2"/>
    <property type="match status" value="1"/>
</dbReference>
<dbReference type="NCBIfam" id="TIGR01205">
    <property type="entry name" value="D_ala_D_alaTIGR"/>
    <property type="match status" value="1"/>
</dbReference>
<dbReference type="PROSITE" id="PS00843">
    <property type="entry name" value="DALA_DALA_LIGASE_1"/>
    <property type="match status" value="1"/>
</dbReference>
<comment type="cofactor">
    <cofactor evidence="1">
        <name>Mn(2+)</name>
        <dbReference type="ChEBI" id="CHEBI:29035"/>
    </cofactor>
</comment>
<comment type="pathway">
    <text evidence="13">Cell wall biogenesis; peptidoglycan biosynthesis.</text>
</comment>
<evidence type="ECO:0000256" key="7">
    <source>
        <dbReference type="ARBA" id="ARBA00022840"/>
    </source>
</evidence>
<comment type="function">
    <text evidence="13">Cell wall formation.</text>
</comment>
<dbReference type="Proteomes" id="UP000730482">
    <property type="component" value="Unassembled WGS sequence"/>
</dbReference>
<proteinExistence type="inferred from homology"/>
<evidence type="ECO:0000256" key="13">
    <source>
        <dbReference type="HAMAP-Rule" id="MF_00047"/>
    </source>
</evidence>
<comment type="similarity">
    <text evidence="3 13">Belongs to the D-alanine--D-alanine ligase family.</text>
</comment>
<dbReference type="EC" id="6.3.2.4" evidence="13"/>
<evidence type="ECO:0000313" key="17">
    <source>
        <dbReference type="Proteomes" id="UP000730482"/>
    </source>
</evidence>
<keyword evidence="5" id="KW-0479">Metal-binding</keyword>
<evidence type="ECO:0000256" key="6">
    <source>
        <dbReference type="ARBA" id="ARBA00022741"/>
    </source>
</evidence>
<keyword evidence="9 13" id="KW-0133">Cell shape</keyword>
<keyword evidence="8" id="KW-0460">Magnesium</keyword>
<organism evidence="16 17">
    <name type="scientific">Catenulispora pinistramenti</name>
    <dbReference type="NCBI Taxonomy" id="2705254"/>
    <lineage>
        <taxon>Bacteria</taxon>
        <taxon>Bacillati</taxon>
        <taxon>Actinomycetota</taxon>
        <taxon>Actinomycetes</taxon>
        <taxon>Catenulisporales</taxon>
        <taxon>Catenulisporaceae</taxon>
        <taxon>Catenulispora</taxon>
    </lineage>
</organism>
<comment type="caution">
    <text evidence="16">The sequence shown here is derived from an EMBL/GenBank/DDBJ whole genome shotgun (WGS) entry which is preliminary data.</text>
</comment>
<name>A0ABS5L2Y0_9ACTN</name>
<dbReference type="SUPFAM" id="SSF52440">
    <property type="entry name" value="PreATP-grasp domain"/>
    <property type="match status" value="1"/>
</dbReference>
<dbReference type="InterPro" id="IPR016185">
    <property type="entry name" value="PreATP-grasp_dom_sf"/>
</dbReference>
<dbReference type="InterPro" id="IPR011127">
    <property type="entry name" value="Dala_Dala_lig_N"/>
</dbReference>
<dbReference type="PANTHER" id="PTHR23132:SF25">
    <property type="entry name" value="D-ALANINE--D-ALANINE LIGASE A"/>
    <property type="match status" value="1"/>
</dbReference>
<evidence type="ECO:0000256" key="5">
    <source>
        <dbReference type="ARBA" id="ARBA00022723"/>
    </source>
</evidence>
<comment type="catalytic activity">
    <reaction evidence="13">
        <text>2 D-alanine + ATP = D-alanyl-D-alanine + ADP + phosphate + H(+)</text>
        <dbReference type="Rhea" id="RHEA:11224"/>
        <dbReference type="ChEBI" id="CHEBI:15378"/>
        <dbReference type="ChEBI" id="CHEBI:30616"/>
        <dbReference type="ChEBI" id="CHEBI:43474"/>
        <dbReference type="ChEBI" id="CHEBI:57416"/>
        <dbReference type="ChEBI" id="CHEBI:57822"/>
        <dbReference type="ChEBI" id="CHEBI:456216"/>
        <dbReference type="EC" id="6.3.2.4"/>
    </reaction>
</comment>
<keyword evidence="12 13" id="KW-0961">Cell wall biogenesis/degradation</keyword>
<protein>
    <recommendedName>
        <fullName evidence="13">D-alanine--D-alanine ligase</fullName>
        <ecNumber evidence="13">6.3.2.4</ecNumber>
    </recommendedName>
    <alternativeName>
        <fullName evidence="13">D-Ala-D-Ala ligase</fullName>
    </alternativeName>
    <alternativeName>
        <fullName evidence="13">D-alanylalanine synthetase</fullName>
    </alternativeName>
</protein>
<dbReference type="Pfam" id="PF01820">
    <property type="entry name" value="Dala_Dala_lig_N"/>
    <property type="match status" value="1"/>
</dbReference>
<evidence type="ECO:0000256" key="12">
    <source>
        <dbReference type="ARBA" id="ARBA00023316"/>
    </source>
</evidence>
<evidence type="ECO:0000256" key="3">
    <source>
        <dbReference type="ARBA" id="ARBA00010871"/>
    </source>
</evidence>
<evidence type="ECO:0000256" key="4">
    <source>
        <dbReference type="ARBA" id="ARBA00022598"/>
    </source>
</evidence>
<keyword evidence="11" id="KW-0464">Manganese</keyword>
<evidence type="ECO:0000256" key="8">
    <source>
        <dbReference type="ARBA" id="ARBA00022842"/>
    </source>
</evidence>
<keyword evidence="7 14" id="KW-0067">ATP-binding</keyword>
<evidence type="ECO:0000256" key="1">
    <source>
        <dbReference type="ARBA" id="ARBA00001936"/>
    </source>
</evidence>
<dbReference type="Gene3D" id="3.30.470.20">
    <property type="entry name" value="ATP-grasp fold, B domain"/>
    <property type="match status" value="1"/>
</dbReference>
<dbReference type="PIRSF" id="PIRSF039102">
    <property type="entry name" value="Ddl/VanB"/>
    <property type="match status" value="1"/>
</dbReference>
<evidence type="ECO:0000256" key="14">
    <source>
        <dbReference type="PROSITE-ProRule" id="PRU00409"/>
    </source>
</evidence>
<evidence type="ECO:0000256" key="2">
    <source>
        <dbReference type="ARBA" id="ARBA00001946"/>
    </source>
</evidence>
<gene>
    <name evidence="13" type="primary">ddl</name>
    <name evidence="16" type="ORF">KGQ19_38090</name>
</gene>
<dbReference type="InterPro" id="IPR011761">
    <property type="entry name" value="ATP-grasp"/>
</dbReference>
<feature type="domain" description="ATP-grasp" evidence="15">
    <location>
        <begin position="151"/>
        <end position="358"/>
    </location>
</feature>
<accession>A0ABS5L2Y0</accession>
<evidence type="ECO:0000256" key="9">
    <source>
        <dbReference type="ARBA" id="ARBA00022960"/>
    </source>
</evidence>